<organism evidence="7 8">
    <name type="scientific">Neptunicella marina</name>
    <dbReference type="NCBI Taxonomy" id="2125989"/>
    <lineage>
        <taxon>Bacteria</taxon>
        <taxon>Pseudomonadati</taxon>
        <taxon>Pseudomonadota</taxon>
        <taxon>Gammaproteobacteria</taxon>
        <taxon>Alteromonadales</taxon>
        <taxon>Alteromonadaceae</taxon>
        <taxon>Neptunicella</taxon>
    </lineage>
</organism>
<evidence type="ECO:0000256" key="4">
    <source>
        <dbReference type="ARBA" id="ARBA00023136"/>
    </source>
</evidence>
<gene>
    <name evidence="7" type="ORF">H8B19_08925</name>
</gene>
<sequence length="1254" mass="138518">MMKKFFIAVLVFIVGITLFTLGMLYSPWGSRVLIGWIDHQIDSVEIDYQSGAIGAELALSKVIWKDGDSLVALKNVQTRLRLPCLLSVKLCIESISIEQIEGKLLATQQQQTSQKSTGTFSSPIDVDLQQFTLGKAQLNYDDSWLVSVTQFNSRLSLNKNLDVAQLHMGLLSLQQLADSDKQTTQQLNAAYFQQLQYQPPTLKDWRLPLNFVLHQMRIEQIRYQAAAGEMQQINDFQLQAKGEGAKITLQRFAASYQQWQLNLNGKITTRGQYPNQLELNVTEHSKNKQVAELQWQAQGDLSAWKHQLSVSGPYAAQASAQLNLLKASLPVSLNAAWQELGWPLNNPQWHSKNGIVKINGNLQQFSVELSNQLTGKSIPITEIALQAQGNRQRLSIDTLIARLLEGQIDLSGTLLLGNNSELNADVVIQHIDASQYWPELKSQINGNLKLTANASKDDWHFQLSPIDIHGKWREHALNLSGQVKGARNLGLEFKQLMLNSGDNRLTLNGTLDNHQEMQSQLQISASNLSQLWPGLAGVMQMDASVDGVLSQPHAIFSVDASKLQFDEWTLSKMQGQGDVRWNETKPVDIRLTVQDLTSLNHQLEQGEIRLTGNADQHRFDINLQGDGAGFNAQLQGQYQGHQWKGQWQTGEIVSKYAELSLIKPFAIEADWQQQQFKIGDNCWQHQTSSLCISDASYNKQQANWSLQISQLPIAPILNRFVAAIPQVDTSSELSLNMQGHWDSNALPKIAMQMQLSGDEWRFTNKNAVALSLDPASINIDMDNKNMHIESRLSGKQIGQFVSKVTISPKGDDKLLSGHVEFERFDLHPFINLLPQLDTLAGIMQGRIELDGSLQQPLLNGQMNLHQGAISGSAIPVVATAIEQTLQLKGQYADIDGTYQLGSGKGEINGELHWLPDVSASLNITGTDLELTYQNILRGTLTPNVQVAFTQQKIDVSGRIQIPYARVKLKELPESAVSPSDDVVMIDEPQAASDSAQKLNLDLLVQIDPGRNKDVKLDAFGLTTDLQGELRLAQASDNLLADGEVTLLNGRYRAYGQNLLIKEGELIFHGPVSQPHVALEAIRDPSLTADDVTAGIRVNGSAKAPKVSVFSDPVMEQPQALSYLLRGRGLNSANDQGQDAMLTTMLLGLGLSRSENLVGRVGHKLGVKDLTLDTSGQGDNTQLALTGYIAPGVQLRYGLGVFNSASEVALRYELTSSLYLEAVSGLNNALDLYYSFSVGEDEQDTEKQQTASKVH</sequence>
<dbReference type="Pfam" id="PF04357">
    <property type="entry name" value="TamB"/>
    <property type="match status" value="1"/>
</dbReference>
<dbReference type="GO" id="GO:0009306">
    <property type="term" value="P:protein secretion"/>
    <property type="evidence" value="ECO:0007669"/>
    <property type="project" value="InterPro"/>
</dbReference>
<evidence type="ECO:0000256" key="1">
    <source>
        <dbReference type="ARBA" id="ARBA00004167"/>
    </source>
</evidence>
<keyword evidence="3 5" id="KW-1133">Transmembrane helix</keyword>
<evidence type="ECO:0000256" key="5">
    <source>
        <dbReference type="SAM" id="Phobius"/>
    </source>
</evidence>
<dbReference type="Proteomes" id="UP000601768">
    <property type="component" value="Unassembled WGS sequence"/>
</dbReference>
<evidence type="ECO:0000313" key="8">
    <source>
        <dbReference type="Proteomes" id="UP000601768"/>
    </source>
</evidence>
<evidence type="ECO:0000313" key="7">
    <source>
        <dbReference type="EMBL" id="MBC3766000.1"/>
    </source>
</evidence>
<dbReference type="GO" id="GO:0097347">
    <property type="term" value="C:TAM protein secretion complex"/>
    <property type="evidence" value="ECO:0007669"/>
    <property type="project" value="TreeGrafter"/>
</dbReference>
<keyword evidence="2 5" id="KW-0812">Transmembrane</keyword>
<accession>A0A8J6IR32</accession>
<keyword evidence="8" id="KW-1185">Reference proteome</keyword>
<evidence type="ECO:0000256" key="2">
    <source>
        <dbReference type="ARBA" id="ARBA00022692"/>
    </source>
</evidence>
<evidence type="ECO:0000259" key="6">
    <source>
        <dbReference type="Pfam" id="PF04357"/>
    </source>
</evidence>
<protein>
    <submittedName>
        <fullName evidence="7">Translocation/assembly module TamB domain-containing protein</fullName>
    </submittedName>
</protein>
<evidence type="ECO:0000256" key="3">
    <source>
        <dbReference type="ARBA" id="ARBA00022989"/>
    </source>
</evidence>
<comment type="subcellular location">
    <subcellularLocation>
        <location evidence="1">Membrane</location>
        <topology evidence="1">Single-pass membrane protein</topology>
    </subcellularLocation>
</comment>
<reference evidence="7" key="2">
    <citation type="submission" date="2020-08" db="EMBL/GenBank/DDBJ databases">
        <authorList>
            <person name="Lai Q."/>
        </authorList>
    </citation>
    <scope>NUCLEOTIDE SEQUENCE</scope>
    <source>
        <strain evidence="7">S27-2</strain>
    </source>
</reference>
<dbReference type="InterPro" id="IPR007452">
    <property type="entry name" value="TamB_C"/>
</dbReference>
<reference evidence="7" key="1">
    <citation type="journal article" date="2018" name="Int. J. Syst. Evol. Microbiol.">
        <title>Neptunicella marina gen. nov., sp. nov., isolated from surface seawater.</title>
        <authorList>
            <person name="Liu X."/>
            <person name="Lai Q."/>
            <person name="Du Y."/>
            <person name="Zhang X."/>
            <person name="Liu Z."/>
            <person name="Sun F."/>
            <person name="Shao Z."/>
        </authorList>
    </citation>
    <scope>NUCLEOTIDE SEQUENCE</scope>
    <source>
        <strain evidence="7">S27-2</strain>
    </source>
</reference>
<dbReference type="EMBL" id="JACNEP010000006">
    <property type="protein sequence ID" value="MBC3766000.1"/>
    <property type="molecule type" value="Genomic_DNA"/>
</dbReference>
<feature type="transmembrane region" description="Helical" evidence="5">
    <location>
        <begin position="5"/>
        <end position="25"/>
    </location>
</feature>
<name>A0A8J6IR32_9ALTE</name>
<dbReference type="PANTHER" id="PTHR36985">
    <property type="entry name" value="TRANSLOCATION AND ASSEMBLY MODULE SUBUNIT TAMB"/>
    <property type="match status" value="1"/>
</dbReference>
<keyword evidence="4 5" id="KW-0472">Membrane</keyword>
<feature type="domain" description="Translocation and assembly module TamB C-terminal" evidence="6">
    <location>
        <begin position="901"/>
        <end position="1235"/>
    </location>
</feature>
<proteinExistence type="predicted"/>
<dbReference type="GO" id="GO:0005886">
    <property type="term" value="C:plasma membrane"/>
    <property type="evidence" value="ECO:0007669"/>
    <property type="project" value="InterPro"/>
</dbReference>
<dbReference type="PANTHER" id="PTHR36985:SF1">
    <property type="entry name" value="TRANSLOCATION AND ASSEMBLY MODULE SUBUNIT TAMB"/>
    <property type="match status" value="1"/>
</dbReference>
<dbReference type="AlphaFoldDB" id="A0A8J6IR32"/>
<comment type="caution">
    <text evidence="7">The sequence shown here is derived from an EMBL/GenBank/DDBJ whole genome shotgun (WGS) entry which is preliminary data.</text>
</comment>
<dbReference type="RefSeq" id="WP_186506477.1">
    <property type="nucleotide sequence ID" value="NZ_JACNEP010000006.1"/>
</dbReference>